<dbReference type="GO" id="GO:0005737">
    <property type="term" value="C:cytoplasm"/>
    <property type="evidence" value="ECO:0007669"/>
    <property type="project" value="TreeGrafter"/>
</dbReference>
<dbReference type="InterPro" id="IPR031322">
    <property type="entry name" value="Shikimate/glucono_kinase"/>
</dbReference>
<name>A0A4T0F448_WALIC</name>
<sequence length="190" mass="21383">MKRPALIIIMGTSGCGKSTIGEGLSSTLNVEFIDGDNLHPETNVDKMTRGVPLSDEDRQPWLQRIHQRAQDISDASESRMEKRPVILIACSALKKIYRDTLRGETNVDNNTQFLPIQTYFLYLKGTQQALEARMAARKGHFMTSKMLNSQLETLEEPDESECDVRAVDIDRGRDEVLEEAVSSVKDLLDL</sequence>
<evidence type="ECO:0000256" key="6">
    <source>
        <dbReference type="ARBA" id="ARBA00022777"/>
    </source>
</evidence>
<dbReference type="Proteomes" id="UP000310689">
    <property type="component" value="Unassembled WGS sequence"/>
</dbReference>
<dbReference type="EMBL" id="SPOI01000053">
    <property type="protein sequence ID" value="TIB38666.1"/>
    <property type="molecule type" value="Genomic_DNA"/>
</dbReference>
<reference evidence="10 11" key="1">
    <citation type="submission" date="2019-03" db="EMBL/GenBank/DDBJ databases">
        <title>Sequencing 23 genomes of Wallemia ichthyophaga.</title>
        <authorList>
            <person name="Gostincar C."/>
        </authorList>
    </citation>
    <scope>NUCLEOTIDE SEQUENCE [LARGE SCALE GENOMIC DNA]</scope>
    <source>
        <strain evidence="10 11">EXF-6200</strain>
    </source>
</reference>
<comment type="catalytic activity">
    <reaction evidence="8 9">
        <text>D-gluconate + ATP = 6-phospho-D-gluconate + ADP + H(+)</text>
        <dbReference type="Rhea" id="RHEA:19433"/>
        <dbReference type="ChEBI" id="CHEBI:15378"/>
        <dbReference type="ChEBI" id="CHEBI:18391"/>
        <dbReference type="ChEBI" id="CHEBI:30616"/>
        <dbReference type="ChEBI" id="CHEBI:58759"/>
        <dbReference type="ChEBI" id="CHEBI:456216"/>
        <dbReference type="EC" id="2.7.1.12"/>
    </reaction>
</comment>
<dbReference type="Gene3D" id="3.40.50.300">
    <property type="entry name" value="P-loop containing nucleotide triphosphate hydrolases"/>
    <property type="match status" value="1"/>
</dbReference>
<evidence type="ECO:0000256" key="5">
    <source>
        <dbReference type="ARBA" id="ARBA00022741"/>
    </source>
</evidence>
<dbReference type="AlphaFoldDB" id="A0A4T0F448"/>
<evidence type="ECO:0000256" key="3">
    <source>
        <dbReference type="ARBA" id="ARBA00012054"/>
    </source>
</evidence>
<dbReference type="FunFam" id="3.40.50.300:FF:000522">
    <property type="entry name" value="Gluconokinase"/>
    <property type="match status" value="1"/>
</dbReference>
<evidence type="ECO:0000256" key="8">
    <source>
        <dbReference type="ARBA" id="ARBA00048090"/>
    </source>
</evidence>
<gene>
    <name evidence="10" type="ORF">E3P86_01500</name>
</gene>
<dbReference type="NCBIfam" id="TIGR01313">
    <property type="entry name" value="therm_gnt_kin"/>
    <property type="match status" value="1"/>
</dbReference>
<proteinExistence type="inferred from homology"/>
<dbReference type="GO" id="GO:0005975">
    <property type="term" value="P:carbohydrate metabolic process"/>
    <property type="evidence" value="ECO:0007669"/>
    <property type="project" value="InterPro"/>
</dbReference>
<organism evidence="10 11">
    <name type="scientific">Wallemia ichthyophaga</name>
    <dbReference type="NCBI Taxonomy" id="245174"/>
    <lineage>
        <taxon>Eukaryota</taxon>
        <taxon>Fungi</taxon>
        <taxon>Dikarya</taxon>
        <taxon>Basidiomycota</taxon>
        <taxon>Wallemiomycotina</taxon>
        <taxon>Wallemiomycetes</taxon>
        <taxon>Wallemiales</taxon>
        <taxon>Wallemiaceae</taxon>
        <taxon>Wallemia</taxon>
    </lineage>
</organism>
<keyword evidence="4 9" id="KW-0808">Transferase</keyword>
<dbReference type="OMA" id="HFIYLRA"/>
<dbReference type="OrthoDB" id="275177at2759"/>
<comment type="similarity">
    <text evidence="2 9">Belongs to the gluconokinase GntK/GntV family.</text>
</comment>
<dbReference type="Pfam" id="PF01202">
    <property type="entry name" value="SKI"/>
    <property type="match status" value="1"/>
</dbReference>
<dbReference type="CDD" id="cd02021">
    <property type="entry name" value="GntK"/>
    <property type="match status" value="1"/>
</dbReference>
<dbReference type="GO" id="GO:0046316">
    <property type="term" value="F:gluconokinase activity"/>
    <property type="evidence" value="ECO:0007669"/>
    <property type="project" value="UniProtKB-EC"/>
</dbReference>
<keyword evidence="6 9" id="KW-0418">Kinase</keyword>
<evidence type="ECO:0000313" key="10">
    <source>
        <dbReference type="EMBL" id="TIB38666.1"/>
    </source>
</evidence>
<evidence type="ECO:0000256" key="2">
    <source>
        <dbReference type="ARBA" id="ARBA00008420"/>
    </source>
</evidence>
<evidence type="ECO:0000256" key="4">
    <source>
        <dbReference type="ARBA" id="ARBA00022679"/>
    </source>
</evidence>
<evidence type="ECO:0000256" key="1">
    <source>
        <dbReference type="ARBA" id="ARBA00004875"/>
    </source>
</evidence>
<dbReference type="SUPFAM" id="SSF52540">
    <property type="entry name" value="P-loop containing nucleoside triphosphate hydrolases"/>
    <property type="match status" value="1"/>
</dbReference>
<evidence type="ECO:0000256" key="9">
    <source>
        <dbReference type="RuleBase" id="RU363066"/>
    </source>
</evidence>
<dbReference type="PROSITE" id="PS51257">
    <property type="entry name" value="PROKAR_LIPOPROTEIN"/>
    <property type="match status" value="1"/>
</dbReference>
<keyword evidence="5 9" id="KW-0547">Nucleotide-binding</keyword>
<dbReference type="PANTHER" id="PTHR43442:SF3">
    <property type="entry name" value="GLUCONOKINASE-RELATED"/>
    <property type="match status" value="1"/>
</dbReference>
<dbReference type="GO" id="GO:0005524">
    <property type="term" value="F:ATP binding"/>
    <property type="evidence" value="ECO:0007669"/>
    <property type="project" value="UniProtKB-KW"/>
</dbReference>
<evidence type="ECO:0000313" key="11">
    <source>
        <dbReference type="Proteomes" id="UP000310689"/>
    </source>
</evidence>
<comment type="caution">
    <text evidence="10">The sequence shown here is derived from an EMBL/GenBank/DDBJ whole genome shotgun (WGS) entry which is preliminary data.</text>
</comment>
<comment type="pathway">
    <text evidence="1 9">Carbohydrate acid metabolism; D-gluconate degradation.</text>
</comment>
<dbReference type="InterPro" id="IPR006001">
    <property type="entry name" value="Therm_gnt_kin"/>
</dbReference>
<dbReference type="PANTHER" id="PTHR43442">
    <property type="entry name" value="GLUCONOKINASE-RELATED"/>
    <property type="match status" value="1"/>
</dbReference>
<evidence type="ECO:0000256" key="7">
    <source>
        <dbReference type="ARBA" id="ARBA00022840"/>
    </source>
</evidence>
<protein>
    <recommendedName>
        <fullName evidence="3 9">Gluconokinase</fullName>
        <ecNumber evidence="3 9">2.7.1.12</ecNumber>
    </recommendedName>
</protein>
<accession>A0A4T0F448</accession>
<dbReference type="UniPathway" id="UPA00792"/>
<dbReference type="EC" id="2.7.1.12" evidence="3 9"/>
<keyword evidence="7 9" id="KW-0067">ATP-binding</keyword>
<dbReference type="InterPro" id="IPR027417">
    <property type="entry name" value="P-loop_NTPase"/>
</dbReference>